<evidence type="ECO:0000256" key="6">
    <source>
        <dbReference type="ARBA" id="ARBA00022729"/>
    </source>
</evidence>
<dbReference type="GO" id="GO:0034362">
    <property type="term" value="C:low-density lipoprotein particle"/>
    <property type="evidence" value="ECO:0007669"/>
    <property type="project" value="TreeGrafter"/>
</dbReference>
<accession>A0A9D3PVL8</accession>
<comment type="function">
    <text evidence="13">Participates in the reverse transport of cholesterol from tissues to the liver for excretion by promoting cholesterol efflux from tissues and by acting as a cofactor for the lecithin cholesterol acyltransferase (LCAT).</text>
</comment>
<evidence type="ECO:0000256" key="4">
    <source>
        <dbReference type="ARBA" id="ARBA00022525"/>
    </source>
</evidence>
<keyword evidence="5" id="KW-0153">Cholesterol metabolism</keyword>
<evidence type="ECO:0008006" key="17">
    <source>
        <dbReference type="Google" id="ProtNLM"/>
    </source>
</evidence>
<dbReference type="GO" id="GO:0008203">
    <property type="term" value="P:cholesterol metabolic process"/>
    <property type="evidence" value="ECO:0007669"/>
    <property type="project" value="UniProtKB-KW"/>
</dbReference>
<evidence type="ECO:0000256" key="14">
    <source>
        <dbReference type="SAM" id="Phobius"/>
    </source>
</evidence>
<dbReference type="Pfam" id="PF01442">
    <property type="entry name" value="Apolipoprotein"/>
    <property type="match status" value="1"/>
</dbReference>
<dbReference type="FunFam" id="1.20.120.20:FF:000008">
    <property type="entry name" value="Apolipoprotein A-IV a"/>
    <property type="match status" value="1"/>
</dbReference>
<dbReference type="FunFam" id="1.20.120.20:FF:000007">
    <property type="entry name" value="Apolipoprotein A-IV a"/>
    <property type="match status" value="1"/>
</dbReference>
<dbReference type="PANTHER" id="PTHR18976:SF28">
    <property type="entry name" value="APOLIPOPROTEIN A-IV-RELATED"/>
    <property type="match status" value="1"/>
</dbReference>
<dbReference type="GO" id="GO:0034361">
    <property type="term" value="C:very-low-density lipoprotein particle"/>
    <property type="evidence" value="ECO:0007669"/>
    <property type="project" value="TreeGrafter"/>
</dbReference>
<evidence type="ECO:0000256" key="1">
    <source>
        <dbReference type="ARBA" id="ARBA00004613"/>
    </source>
</evidence>
<evidence type="ECO:0000256" key="12">
    <source>
        <dbReference type="ARBA" id="ARBA00023221"/>
    </source>
</evidence>
<sequence>MRCQGPVQLSVWCGEGVTGRATAEVTAGKSRVDFVFSAPYIYSSESEQPTRSYLGPRLTAHTYRISKAVMKFIVVLALVAFTGCHANILWADEHQKQLEQAKDAFWDYVARATRTAESTLKDIRESQLGQEVNARIAESADAAKQYAVTLHSQVSPLAQDLVTKISQEAELLKERLAKDLITVRDQLEPYSEELKSKIQQHVEKLRQELAPYTESLDTAALKATLLQKSEELKGSLEQSVQELQSQLGPYTEELKEKVDQRLQEFKKSVAPLAESVQTQLAERAKMLQQSLAPYAEDLKEKLDPYAQDLKAQLIALWESFTKSA</sequence>
<evidence type="ECO:0000256" key="13">
    <source>
        <dbReference type="ARBA" id="ARBA00037506"/>
    </source>
</evidence>
<dbReference type="GO" id="GO:0060228">
    <property type="term" value="F:phosphatidylcholine-sterol O-acyltransferase activator activity"/>
    <property type="evidence" value="ECO:0007669"/>
    <property type="project" value="TreeGrafter"/>
</dbReference>
<dbReference type="GO" id="GO:1903561">
    <property type="term" value="C:extracellular vesicle"/>
    <property type="evidence" value="ECO:0007669"/>
    <property type="project" value="TreeGrafter"/>
</dbReference>
<name>A0A9D3PVL8_MEGAT</name>
<comment type="similarity">
    <text evidence="2">Belongs to the apolipoprotein A1/A4/E family.</text>
</comment>
<dbReference type="GO" id="GO:0042157">
    <property type="term" value="P:lipoprotein metabolic process"/>
    <property type="evidence" value="ECO:0007669"/>
    <property type="project" value="InterPro"/>
</dbReference>
<feature type="transmembrane region" description="Helical" evidence="14">
    <location>
        <begin position="72"/>
        <end position="90"/>
    </location>
</feature>
<organism evidence="15 16">
    <name type="scientific">Megalops atlanticus</name>
    <name type="common">Tarpon</name>
    <name type="synonym">Clupea gigantea</name>
    <dbReference type="NCBI Taxonomy" id="7932"/>
    <lineage>
        <taxon>Eukaryota</taxon>
        <taxon>Metazoa</taxon>
        <taxon>Chordata</taxon>
        <taxon>Craniata</taxon>
        <taxon>Vertebrata</taxon>
        <taxon>Euteleostomi</taxon>
        <taxon>Actinopterygii</taxon>
        <taxon>Neopterygii</taxon>
        <taxon>Teleostei</taxon>
        <taxon>Elopiformes</taxon>
        <taxon>Megalopidae</taxon>
        <taxon>Megalops</taxon>
    </lineage>
</organism>
<keyword evidence="3" id="KW-0813">Transport</keyword>
<reference evidence="15" key="1">
    <citation type="submission" date="2021-01" db="EMBL/GenBank/DDBJ databases">
        <authorList>
            <person name="Zahm M."/>
            <person name="Roques C."/>
            <person name="Cabau C."/>
            <person name="Klopp C."/>
            <person name="Donnadieu C."/>
            <person name="Jouanno E."/>
            <person name="Lampietro C."/>
            <person name="Louis A."/>
            <person name="Herpin A."/>
            <person name="Echchiki A."/>
            <person name="Berthelot C."/>
            <person name="Parey E."/>
            <person name="Roest-Crollius H."/>
            <person name="Braasch I."/>
            <person name="Postlethwait J."/>
            <person name="Bobe J."/>
            <person name="Montfort J."/>
            <person name="Bouchez O."/>
            <person name="Begum T."/>
            <person name="Mejri S."/>
            <person name="Adams A."/>
            <person name="Chen W.-J."/>
            <person name="Guiguen Y."/>
        </authorList>
    </citation>
    <scope>NUCLEOTIDE SEQUENCE</scope>
    <source>
        <strain evidence="15">YG-15Mar2019-1</strain>
        <tissue evidence="15">Brain</tissue>
    </source>
</reference>
<dbReference type="InterPro" id="IPR050163">
    <property type="entry name" value="Apolipoprotein_A1/A4/E"/>
</dbReference>
<comment type="subcellular location">
    <subcellularLocation>
        <location evidence="1">Secreted</location>
    </subcellularLocation>
</comment>
<keyword evidence="14" id="KW-0472">Membrane</keyword>
<dbReference type="GO" id="GO:0034364">
    <property type="term" value="C:high-density lipoprotein particle"/>
    <property type="evidence" value="ECO:0007669"/>
    <property type="project" value="UniProtKB-KW"/>
</dbReference>
<dbReference type="Gene3D" id="1.20.5.20">
    <property type="match status" value="2"/>
</dbReference>
<dbReference type="GO" id="GO:0042627">
    <property type="term" value="C:chylomicron"/>
    <property type="evidence" value="ECO:0007669"/>
    <property type="project" value="TreeGrafter"/>
</dbReference>
<protein>
    <recommendedName>
        <fullName evidence="17">Apolipoprotein A-IV</fullName>
    </recommendedName>
</protein>
<proteinExistence type="inferred from homology"/>
<evidence type="ECO:0000256" key="7">
    <source>
        <dbReference type="ARBA" id="ARBA00022737"/>
    </source>
</evidence>
<dbReference type="PANTHER" id="PTHR18976">
    <property type="entry name" value="APOLIPOPROTEIN"/>
    <property type="match status" value="1"/>
</dbReference>
<keyword evidence="6" id="KW-0732">Signal</keyword>
<evidence type="ECO:0000313" key="15">
    <source>
        <dbReference type="EMBL" id="KAG7469241.1"/>
    </source>
</evidence>
<keyword evidence="8" id="KW-0345">HDL</keyword>
<dbReference type="GO" id="GO:0033344">
    <property type="term" value="P:cholesterol efflux"/>
    <property type="evidence" value="ECO:0007669"/>
    <property type="project" value="TreeGrafter"/>
</dbReference>
<dbReference type="Gene3D" id="1.20.120.20">
    <property type="entry name" value="Apolipoprotein"/>
    <property type="match status" value="1"/>
</dbReference>
<dbReference type="OrthoDB" id="9048614at2759"/>
<dbReference type="GO" id="GO:0005543">
    <property type="term" value="F:phospholipid binding"/>
    <property type="evidence" value="ECO:0007669"/>
    <property type="project" value="TreeGrafter"/>
</dbReference>
<dbReference type="InterPro" id="IPR000074">
    <property type="entry name" value="ApoA_E"/>
</dbReference>
<dbReference type="EMBL" id="JAFDVH010000010">
    <property type="protein sequence ID" value="KAG7469241.1"/>
    <property type="molecule type" value="Genomic_DNA"/>
</dbReference>
<dbReference type="GO" id="GO:0033700">
    <property type="term" value="P:phospholipid efflux"/>
    <property type="evidence" value="ECO:0007669"/>
    <property type="project" value="TreeGrafter"/>
</dbReference>
<keyword evidence="7" id="KW-0677">Repeat</keyword>
<evidence type="ECO:0000256" key="10">
    <source>
        <dbReference type="ARBA" id="ARBA00023098"/>
    </source>
</evidence>
<evidence type="ECO:0000256" key="2">
    <source>
        <dbReference type="ARBA" id="ARBA00008788"/>
    </source>
</evidence>
<evidence type="ECO:0000256" key="9">
    <source>
        <dbReference type="ARBA" id="ARBA00023055"/>
    </source>
</evidence>
<gene>
    <name evidence="15" type="ORF">MATL_G00126780</name>
</gene>
<dbReference type="Proteomes" id="UP001046870">
    <property type="component" value="Chromosome 10"/>
</dbReference>
<comment type="caution">
    <text evidence="15">The sequence shown here is derived from an EMBL/GenBank/DDBJ whole genome shotgun (WGS) entry which is preliminary data.</text>
</comment>
<evidence type="ECO:0000256" key="3">
    <source>
        <dbReference type="ARBA" id="ARBA00022448"/>
    </source>
</evidence>
<evidence type="ECO:0000256" key="11">
    <source>
        <dbReference type="ARBA" id="ARBA00023166"/>
    </source>
</evidence>
<evidence type="ECO:0000256" key="8">
    <source>
        <dbReference type="ARBA" id="ARBA00022850"/>
    </source>
</evidence>
<evidence type="ECO:0000313" key="16">
    <source>
        <dbReference type="Proteomes" id="UP001046870"/>
    </source>
</evidence>
<dbReference type="GO" id="GO:0055090">
    <property type="term" value="P:acylglycerol homeostasis"/>
    <property type="evidence" value="ECO:0007669"/>
    <property type="project" value="TreeGrafter"/>
</dbReference>
<evidence type="ECO:0000256" key="5">
    <source>
        <dbReference type="ARBA" id="ARBA00022548"/>
    </source>
</evidence>
<keyword evidence="16" id="KW-1185">Reference proteome</keyword>
<dbReference type="SUPFAM" id="SSF58113">
    <property type="entry name" value="Apolipoprotein A-I"/>
    <property type="match status" value="1"/>
</dbReference>
<keyword evidence="9" id="KW-0445">Lipid transport</keyword>
<keyword evidence="14" id="KW-1133">Transmembrane helix</keyword>
<keyword evidence="11" id="KW-1207">Sterol metabolism</keyword>
<dbReference type="GO" id="GO:0120020">
    <property type="term" value="F:cholesterol transfer activity"/>
    <property type="evidence" value="ECO:0007669"/>
    <property type="project" value="TreeGrafter"/>
</dbReference>
<keyword evidence="4" id="KW-0964">Secreted</keyword>
<keyword evidence="14" id="KW-0812">Transmembrane</keyword>
<keyword evidence="10" id="KW-0443">Lipid metabolism</keyword>
<keyword evidence="12" id="KW-0753">Steroid metabolism</keyword>
<dbReference type="AlphaFoldDB" id="A0A9D3PVL8"/>